<dbReference type="NCBIfam" id="TIGR02517">
    <property type="entry name" value="type_II_gspD"/>
    <property type="match status" value="1"/>
</dbReference>
<organism evidence="16 17">
    <name type="scientific">Natronomicrosphaera hydrolytica</name>
    <dbReference type="NCBI Taxonomy" id="3242702"/>
    <lineage>
        <taxon>Bacteria</taxon>
        <taxon>Pseudomonadati</taxon>
        <taxon>Planctomycetota</taxon>
        <taxon>Phycisphaerae</taxon>
        <taxon>Phycisphaerales</taxon>
        <taxon>Phycisphaeraceae</taxon>
        <taxon>Natronomicrosphaera</taxon>
    </lineage>
</organism>
<evidence type="ECO:0000256" key="5">
    <source>
        <dbReference type="ARBA" id="ARBA00022692"/>
    </source>
</evidence>
<feature type="domain" description="Type II/III secretion system secretin-like" evidence="13">
    <location>
        <begin position="521"/>
        <end position="687"/>
    </location>
</feature>
<keyword evidence="6 12" id="KW-0732">Signal</keyword>
<protein>
    <submittedName>
        <fullName evidence="16">Type II secretion system secretin GspD</fullName>
    </submittedName>
</protein>
<keyword evidence="17" id="KW-1185">Reference proteome</keyword>
<accession>A0ABV4U1T0</accession>
<feature type="domain" description="NolW-like" evidence="14">
    <location>
        <begin position="199"/>
        <end position="293"/>
    </location>
</feature>
<evidence type="ECO:0000256" key="1">
    <source>
        <dbReference type="ARBA" id="ARBA00004442"/>
    </source>
</evidence>
<evidence type="ECO:0000259" key="13">
    <source>
        <dbReference type="Pfam" id="PF00263"/>
    </source>
</evidence>
<dbReference type="PANTHER" id="PTHR30332:SF24">
    <property type="entry name" value="SECRETIN GSPD-RELATED"/>
    <property type="match status" value="1"/>
</dbReference>
<evidence type="ECO:0000256" key="3">
    <source>
        <dbReference type="ARBA" id="ARBA00022448"/>
    </source>
</evidence>
<dbReference type="Pfam" id="PF00263">
    <property type="entry name" value="Secretin"/>
    <property type="match status" value="1"/>
</dbReference>
<keyword evidence="5" id="KW-0812">Transmembrane</keyword>
<feature type="signal peptide" evidence="12">
    <location>
        <begin position="1"/>
        <end position="27"/>
    </location>
</feature>
<keyword evidence="3 10" id="KW-0813">Transport</keyword>
<evidence type="ECO:0000313" key="17">
    <source>
        <dbReference type="Proteomes" id="UP001575105"/>
    </source>
</evidence>
<dbReference type="Proteomes" id="UP001575105">
    <property type="component" value="Unassembled WGS sequence"/>
</dbReference>
<evidence type="ECO:0000256" key="6">
    <source>
        <dbReference type="ARBA" id="ARBA00022729"/>
    </source>
</evidence>
<dbReference type="RefSeq" id="WP_425343655.1">
    <property type="nucleotide sequence ID" value="NZ_JBGUBD010000001.1"/>
</dbReference>
<dbReference type="InterPro" id="IPR038591">
    <property type="entry name" value="NolW-like_sf"/>
</dbReference>
<dbReference type="Pfam" id="PF03958">
    <property type="entry name" value="Secretin_N"/>
    <property type="match status" value="3"/>
</dbReference>
<feature type="compositionally biased region" description="Gly residues" evidence="11">
    <location>
        <begin position="333"/>
        <end position="362"/>
    </location>
</feature>
<evidence type="ECO:0000256" key="4">
    <source>
        <dbReference type="ARBA" id="ARBA00022452"/>
    </source>
</evidence>
<evidence type="ECO:0000256" key="9">
    <source>
        <dbReference type="ARBA" id="ARBA00023237"/>
    </source>
</evidence>
<dbReference type="PRINTS" id="PR01032">
    <property type="entry name" value="PHAGEIV"/>
</dbReference>
<comment type="caution">
    <text evidence="16">The sequence shown here is derived from an EMBL/GenBank/DDBJ whole genome shotgun (WGS) entry which is preliminary data.</text>
</comment>
<feature type="domain" description="NolW-like" evidence="14">
    <location>
        <begin position="300"/>
        <end position="454"/>
    </location>
</feature>
<dbReference type="InterPro" id="IPR050810">
    <property type="entry name" value="Bact_Secretion_Sys_Channel"/>
</dbReference>
<comment type="subcellular location">
    <subcellularLocation>
        <location evidence="1 10">Cell outer membrane</location>
    </subcellularLocation>
</comment>
<dbReference type="InterPro" id="IPR049371">
    <property type="entry name" value="GspD-like_N0"/>
</dbReference>
<keyword evidence="4" id="KW-1134">Transmembrane beta strand</keyword>
<evidence type="ECO:0000256" key="8">
    <source>
        <dbReference type="ARBA" id="ARBA00023136"/>
    </source>
</evidence>
<dbReference type="PRINTS" id="PR00811">
    <property type="entry name" value="BCTERIALGSPD"/>
</dbReference>
<gene>
    <name evidence="16" type="primary">gspD</name>
    <name evidence="16" type="ORF">ACERK3_00330</name>
</gene>
<dbReference type="InterPro" id="IPR004845">
    <property type="entry name" value="T2SS_GspD_CS"/>
</dbReference>
<keyword evidence="7" id="KW-0653">Protein transport</keyword>
<dbReference type="InterPro" id="IPR004846">
    <property type="entry name" value="T2SS/T3SS_dom"/>
</dbReference>
<reference evidence="16 17" key="1">
    <citation type="submission" date="2024-08" db="EMBL/GenBank/DDBJ databases">
        <title>Whole-genome sequencing of halo(alkali)philic microorganisms from hypersaline lakes.</title>
        <authorList>
            <person name="Sorokin D.Y."/>
            <person name="Merkel A.Y."/>
            <person name="Messina E."/>
            <person name="Yakimov M."/>
        </authorList>
    </citation>
    <scope>NUCLEOTIDE SEQUENCE [LARGE SCALE GENOMIC DNA]</scope>
    <source>
        <strain evidence="16 17">AB-hyl4</strain>
    </source>
</reference>
<feature type="domain" description="NolW-like" evidence="14">
    <location>
        <begin position="134"/>
        <end position="191"/>
    </location>
</feature>
<dbReference type="EMBL" id="JBGUBD010000001">
    <property type="protein sequence ID" value="MFA9476726.1"/>
    <property type="molecule type" value="Genomic_DNA"/>
</dbReference>
<dbReference type="PROSITE" id="PS00875">
    <property type="entry name" value="T2SP_D"/>
    <property type="match status" value="1"/>
</dbReference>
<name>A0ABV4U1T0_9BACT</name>
<keyword evidence="9" id="KW-0998">Cell outer membrane</keyword>
<feature type="region of interest" description="Disordered" evidence="11">
    <location>
        <begin position="331"/>
        <end position="368"/>
    </location>
</feature>
<dbReference type="PANTHER" id="PTHR30332">
    <property type="entry name" value="PROBABLE GENERAL SECRETION PATHWAY PROTEIN D"/>
    <property type="match status" value="1"/>
</dbReference>
<evidence type="ECO:0000259" key="14">
    <source>
        <dbReference type="Pfam" id="PF03958"/>
    </source>
</evidence>
<evidence type="ECO:0000256" key="11">
    <source>
        <dbReference type="SAM" id="MobiDB-lite"/>
    </source>
</evidence>
<feature type="domain" description="GspD-like N0" evidence="15">
    <location>
        <begin position="35"/>
        <end position="103"/>
    </location>
</feature>
<keyword evidence="8" id="KW-0472">Membrane</keyword>
<dbReference type="InterPro" id="IPR001775">
    <property type="entry name" value="GspD/PilQ"/>
</dbReference>
<evidence type="ECO:0000259" key="15">
    <source>
        <dbReference type="Pfam" id="PF21305"/>
    </source>
</evidence>
<sequence length="728" mass="78225">MLSQLRMGVCSLTVALVLLGVALPGHAQTEAGLTLNFRDAPLDAVLDYLSEEAGLVVVRSVDVEGRVTLISRQPLSLEDTIDVLNSVLAEQGYAAIHTGRSLRIVRRNDARRHDVPVHAGNDPAAIKVGEQIITQVIPIRHADARQLRDDLNPLLPEFATLTANERTNSLILTSSGSNVRRIVEIVSSLDRGLAAAVDVRVFALEYASARDAARLVNELFGEQSARRDQQERDPRRRFMRARGMIEDEDDNGGSPGVNVTASADERTNTVVVTGPPETLAIIEGVLEDLDANPAATQAVMVYSVKNGRAQQMAEVLNNLLQTANLVTRNGTNVRGGGGGGVAPRRGGGGGGGGGGGWRGGDAGDALPDPDNRLADAGLLAQLNGEDGRTMTDAPIWSQFDDREAAELLENASDLDGGISIVADPDTNTLILLTSSRNFEQLRGILDELDRPVPQVVIRVLIAEVTHERGLELGAEWSVINPRDSGQTTLFTSLNVAQEATQPGAGMVFRMLETDVQATIRALGRDSKIDVLSRPSILTSDNQEASIIVGNNVPFIRRSRTTDAGQVINDIEYEDIGIILTVTPHINPDGLVTLDVSPEISAITDSSIRISETVQAPIFSRRAANARVAVRDGQTIVIGGLMEDSKTQIVNKVPLLGDIPLLGALFRNTSDSLTKTELLIFLTPEVVKDPMTLEGLGDRELHNTDIVPEAVEPGALERHMRRMRPETSE</sequence>
<evidence type="ECO:0000256" key="12">
    <source>
        <dbReference type="SAM" id="SignalP"/>
    </source>
</evidence>
<dbReference type="InterPro" id="IPR013356">
    <property type="entry name" value="T2SS_GspD"/>
</dbReference>
<dbReference type="InterPro" id="IPR005644">
    <property type="entry name" value="NolW-like"/>
</dbReference>
<evidence type="ECO:0000313" key="16">
    <source>
        <dbReference type="EMBL" id="MFA9476726.1"/>
    </source>
</evidence>
<evidence type="ECO:0000256" key="2">
    <source>
        <dbReference type="ARBA" id="ARBA00006980"/>
    </source>
</evidence>
<feature type="chain" id="PRO_5045533151" evidence="12">
    <location>
        <begin position="28"/>
        <end position="728"/>
    </location>
</feature>
<comment type="similarity">
    <text evidence="2">Belongs to the bacterial secretin family. GSP D subfamily.</text>
</comment>
<proteinExistence type="inferred from homology"/>
<evidence type="ECO:0000256" key="7">
    <source>
        <dbReference type="ARBA" id="ARBA00022927"/>
    </source>
</evidence>
<evidence type="ECO:0000256" key="10">
    <source>
        <dbReference type="RuleBase" id="RU004004"/>
    </source>
</evidence>
<dbReference type="Gene3D" id="3.30.1370.120">
    <property type="match status" value="3"/>
</dbReference>
<dbReference type="Gene3D" id="3.55.50.30">
    <property type="match status" value="1"/>
</dbReference>
<dbReference type="Pfam" id="PF21305">
    <property type="entry name" value="type_II_gspD_N0"/>
    <property type="match status" value="1"/>
</dbReference>